<evidence type="ECO:0000256" key="14">
    <source>
        <dbReference type="SAM" id="Phobius"/>
    </source>
</evidence>
<evidence type="ECO:0000256" key="11">
    <source>
        <dbReference type="ARBA" id="ARBA00023303"/>
    </source>
</evidence>
<evidence type="ECO:0000256" key="5">
    <source>
        <dbReference type="ARBA" id="ARBA00022692"/>
    </source>
</evidence>
<gene>
    <name evidence="15" type="ORF">ODALV1_LOCUS13654</name>
</gene>
<keyword evidence="11 12" id="KW-0407">Ion channel</keyword>
<sequence>MRGPDGRYGIWDYMPRDNEFYSRKLSSNPLPSEKLARLNPFLETQEKRKGSSWMSLPRLTGHIKFKKSKSVEDLETLNKQVHIEDDTVTCAKHFKEYCSSTSLHGYRYIAEPKRTFAERLFWACWCMFGIISACYMMSKIWSKWAKNPVLTSVATTNYPVTNVIFPAVTICTVNKAVTEKLIIQGCRYNYTLSQMKTIISMLVDPDARNNDHFNSEKVHVKPETVLKYLRLVAPKCDDYLLTCRWNSAPVNCRHIFRLTLTDSGYCCTFNAIQTKKSRKDAKHDLEVMIQEEEFDFLQKAVWDYTDNFRDQNGGLSQMEVENSTNPADSFNCIREYDDDLFPGICQYLQKCRESPSCQMKNRPKITVGRGSSTDSPNSPSFGDTSSGEQNPLNIFKENFPLQVAGAGRSRGLTLMLDTLRCDSVPTDSFKGLRILVHNADDFPAVAERGLVVGPGMENQIAVTAVETYSAQVLHEFSSATRGCFFPNEFPLNFYTEYSRSACVVECETEFISRECGCARYFAPGNYSVCSMRQYIECVKKAIDVIQKKSAPMSMMGEDDSSIFQFKSKKETLQEKSCAEFCLPACNETFYNVFVTSADFPNQPQANQTKMIREAILEGHTHLNDIAYVSGSISVVRVFFRESSIMQYKRDELFTWEDFVSNLGGVMSLCLGFSILSLVEVFYFFTMRMSIDKRRSLSHPSNITIIGSNRGPDKT</sequence>
<dbReference type="PANTHER" id="PTHR11690:SF288">
    <property type="entry name" value="AMILORIDE-SENSITIVE NA+ CHANNEL-RELATED"/>
    <property type="match status" value="1"/>
</dbReference>
<evidence type="ECO:0000256" key="9">
    <source>
        <dbReference type="ARBA" id="ARBA00023136"/>
    </source>
</evidence>
<accession>A0ABP1QT89</accession>
<evidence type="ECO:0000256" key="10">
    <source>
        <dbReference type="ARBA" id="ARBA00023201"/>
    </source>
</evidence>
<organism evidence="15 16">
    <name type="scientific">Orchesella dallaii</name>
    <dbReference type="NCBI Taxonomy" id="48710"/>
    <lineage>
        <taxon>Eukaryota</taxon>
        <taxon>Metazoa</taxon>
        <taxon>Ecdysozoa</taxon>
        <taxon>Arthropoda</taxon>
        <taxon>Hexapoda</taxon>
        <taxon>Collembola</taxon>
        <taxon>Entomobryomorpha</taxon>
        <taxon>Entomobryoidea</taxon>
        <taxon>Orchesellidae</taxon>
        <taxon>Orchesellinae</taxon>
        <taxon>Orchesella</taxon>
    </lineage>
</organism>
<keyword evidence="5 12" id="KW-0812">Transmembrane</keyword>
<comment type="caution">
    <text evidence="15">The sequence shown here is derived from an EMBL/GenBank/DDBJ whole genome shotgun (WGS) entry which is preliminary data.</text>
</comment>
<evidence type="ECO:0000256" key="6">
    <source>
        <dbReference type="ARBA" id="ARBA00022989"/>
    </source>
</evidence>
<evidence type="ECO:0008006" key="17">
    <source>
        <dbReference type="Google" id="ProtNLM"/>
    </source>
</evidence>
<evidence type="ECO:0000256" key="13">
    <source>
        <dbReference type="SAM" id="MobiDB-lite"/>
    </source>
</evidence>
<comment type="subcellular location">
    <subcellularLocation>
        <location evidence="1">Membrane</location>
        <topology evidence="1">Multi-pass membrane protein</topology>
    </subcellularLocation>
</comment>
<comment type="similarity">
    <text evidence="2 12">Belongs to the amiloride-sensitive sodium channel (TC 1.A.6) family.</text>
</comment>
<dbReference type="Proteomes" id="UP001642540">
    <property type="component" value="Unassembled WGS sequence"/>
</dbReference>
<dbReference type="PRINTS" id="PR01078">
    <property type="entry name" value="AMINACHANNEL"/>
</dbReference>
<dbReference type="PANTHER" id="PTHR11690">
    <property type="entry name" value="AMILORIDE-SENSITIVE SODIUM CHANNEL-RELATED"/>
    <property type="match status" value="1"/>
</dbReference>
<feature type="compositionally biased region" description="Polar residues" evidence="13">
    <location>
        <begin position="369"/>
        <end position="389"/>
    </location>
</feature>
<name>A0ABP1QT89_9HEXA</name>
<feature type="region of interest" description="Disordered" evidence="13">
    <location>
        <begin position="362"/>
        <end position="389"/>
    </location>
</feature>
<evidence type="ECO:0000256" key="4">
    <source>
        <dbReference type="ARBA" id="ARBA00022461"/>
    </source>
</evidence>
<keyword evidence="9 14" id="KW-0472">Membrane</keyword>
<protein>
    <recommendedName>
        <fullName evidence="17">Pickpocket protein 28</fullName>
    </recommendedName>
</protein>
<keyword evidence="7" id="KW-0915">Sodium</keyword>
<evidence type="ECO:0000256" key="3">
    <source>
        <dbReference type="ARBA" id="ARBA00022448"/>
    </source>
</evidence>
<evidence type="ECO:0000256" key="12">
    <source>
        <dbReference type="RuleBase" id="RU000679"/>
    </source>
</evidence>
<evidence type="ECO:0000313" key="15">
    <source>
        <dbReference type="EMBL" id="CAL8109748.1"/>
    </source>
</evidence>
<evidence type="ECO:0000256" key="8">
    <source>
        <dbReference type="ARBA" id="ARBA00023065"/>
    </source>
</evidence>
<evidence type="ECO:0000256" key="2">
    <source>
        <dbReference type="ARBA" id="ARBA00007193"/>
    </source>
</evidence>
<proteinExistence type="inferred from homology"/>
<keyword evidence="4 12" id="KW-0894">Sodium channel</keyword>
<evidence type="ECO:0000256" key="7">
    <source>
        <dbReference type="ARBA" id="ARBA00023053"/>
    </source>
</evidence>
<evidence type="ECO:0000256" key="1">
    <source>
        <dbReference type="ARBA" id="ARBA00004141"/>
    </source>
</evidence>
<dbReference type="InterPro" id="IPR001873">
    <property type="entry name" value="ENaC"/>
</dbReference>
<dbReference type="Gene3D" id="1.10.287.770">
    <property type="entry name" value="YojJ-like"/>
    <property type="match status" value="1"/>
</dbReference>
<dbReference type="InterPro" id="IPR020903">
    <property type="entry name" value="ENaC_CS"/>
</dbReference>
<dbReference type="EMBL" id="CAXLJM020000041">
    <property type="protein sequence ID" value="CAL8109748.1"/>
    <property type="molecule type" value="Genomic_DNA"/>
</dbReference>
<keyword evidence="16" id="KW-1185">Reference proteome</keyword>
<keyword evidence="6 14" id="KW-1133">Transmembrane helix</keyword>
<feature type="transmembrane region" description="Helical" evidence="14">
    <location>
        <begin position="662"/>
        <end position="684"/>
    </location>
</feature>
<keyword evidence="10 12" id="KW-0739">Sodium transport</keyword>
<keyword evidence="3 12" id="KW-0813">Transport</keyword>
<dbReference type="Gene3D" id="2.60.470.10">
    <property type="entry name" value="Acid-sensing ion channels like domains"/>
    <property type="match status" value="1"/>
</dbReference>
<reference evidence="15 16" key="1">
    <citation type="submission" date="2024-08" db="EMBL/GenBank/DDBJ databases">
        <authorList>
            <person name="Cucini C."/>
            <person name="Frati F."/>
        </authorList>
    </citation>
    <scope>NUCLEOTIDE SEQUENCE [LARGE SCALE GENOMIC DNA]</scope>
</reference>
<dbReference type="Pfam" id="PF00858">
    <property type="entry name" value="ASC"/>
    <property type="match status" value="2"/>
</dbReference>
<keyword evidence="8 12" id="KW-0406">Ion transport</keyword>
<dbReference type="PROSITE" id="PS01206">
    <property type="entry name" value="ASC"/>
    <property type="match status" value="1"/>
</dbReference>
<evidence type="ECO:0000313" key="16">
    <source>
        <dbReference type="Proteomes" id="UP001642540"/>
    </source>
</evidence>